<dbReference type="SFLD" id="SFLDG00180">
    <property type="entry name" value="muconate_cycloisomerase"/>
    <property type="match status" value="1"/>
</dbReference>
<dbReference type="Pfam" id="PF13378">
    <property type="entry name" value="MR_MLE_C"/>
    <property type="match status" value="1"/>
</dbReference>
<dbReference type="InterPro" id="IPR013341">
    <property type="entry name" value="Mandelate_racemase_N_dom"/>
</dbReference>
<comment type="pathway">
    <text evidence="7">Quinol/quinone metabolism; menaquinone biosynthesis.</text>
</comment>
<dbReference type="UniPathway" id="UPA01057">
    <property type="reaction ID" value="UER00165"/>
</dbReference>
<dbReference type="InterPro" id="IPR047585">
    <property type="entry name" value="MenC"/>
</dbReference>
<dbReference type="OrthoDB" id="9774531at2"/>
<dbReference type="GO" id="GO:0009234">
    <property type="term" value="P:menaquinone biosynthetic process"/>
    <property type="evidence" value="ECO:0007669"/>
    <property type="project" value="UniProtKB-UniRule"/>
</dbReference>
<keyword evidence="4 7" id="KW-0460">Magnesium</keyword>
<evidence type="ECO:0000256" key="6">
    <source>
        <dbReference type="ARBA" id="ARBA00029491"/>
    </source>
</evidence>
<dbReference type="GO" id="GO:0016854">
    <property type="term" value="F:racemase and epimerase activity"/>
    <property type="evidence" value="ECO:0007669"/>
    <property type="project" value="UniProtKB-ARBA"/>
</dbReference>
<dbReference type="RefSeq" id="WP_036834593.1">
    <property type="nucleotide sequence ID" value="NZ_AVPG01000014.1"/>
</dbReference>
<feature type="binding site" evidence="7">
    <location>
        <position position="240"/>
    </location>
    <ligand>
        <name>Mg(2+)</name>
        <dbReference type="ChEBI" id="CHEBI:18420"/>
    </ligand>
</feature>
<feature type="binding site" evidence="7">
    <location>
        <position position="215"/>
    </location>
    <ligand>
        <name>Mg(2+)</name>
        <dbReference type="ChEBI" id="CHEBI:18420"/>
    </ligand>
</feature>
<gene>
    <name evidence="7" type="primary">menC</name>
    <name evidence="9" type="ORF">N784_05200</name>
</gene>
<dbReference type="SUPFAM" id="SSF51604">
    <property type="entry name" value="Enolase C-terminal domain-like"/>
    <property type="match status" value="1"/>
</dbReference>
<name>A0A0A5G5B5_9BACI</name>
<dbReference type="InterPro" id="IPR029065">
    <property type="entry name" value="Enolase_C-like"/>
</dbReference>
<feature type="active site" description="Proton donor" evidence="7">
    <location>
        <position position="165"/>
    </location>
</feature>
<dbReference type="GO" id="GO:0000287">
    <property type="term" value="F:magnesium ion binding"/>
    <property type="evidence" value="ECO:0007669"/>
    <property type="project" value="UniProtKB-UniRule"/>
</dbReference>
<comment type="function">
    <text evidence="7">Converts 2-succinyl-6-hydroxy-2,4-cyclohexadiene-1-carboxylate (SHCHC) to 2-succinylbenzoate (OSB).</text>
</comment>
<dbReference type="EC" id="4.2.1.113" evidence="6 7"/>
<dbReference type="Gene3D" id="3.20.20.120">
    <property type="entry name" value="Enolase-like C-terminal domain"/>
    <property type="match status" value="1"/>
</dbReference>
<dbReference type="eggNOG" id="COG4948">
    <property type="taxonomic scope" value="Bacteria"/>
</dbReference>
<dbReference type="InterPro" id="IPR013342">
    <property type="entry name" value="Mandelate_racemase_C"/>
</dbReference>
<dbReference type="Proteomes" id="UP000030401">
    <property type="component" value="Unassembled WGS sequence"/>
</dbReference>
<feature type="binding site" evidence="7">
    <location>
        <position position="190"/>
    </location>
    <ligand>
        <name>Mg(2+)</name>
        <dbReference type="ChEBI" id="CHEBI:18420"/>
    </ligand>
</feature>
<keyword evidence="5 7" id="KW-0456">Lyase</keyword>
<evidence type="ECO:0000256" key="4">
    <source>
        <dbReference type="ARBA" id="ARBA00022842"/>
    </source>
</evidence>
<evidence type="ECO:0000256" key="1">
    <source>
        <dbReference type="ARBA" id="ARBA00001968"/>
    </source>
</evidence>
<comment type="caution">
    <text evidence="9">The sequence shown here is derived from an EMBL/GenBank/DDBJ whole genome shotgun (WGS) entry which is preliminary data.</text>
</comment>
<feature type="domain" description="Mandelate racemase/muconate lactonizing enzyme C-terminal" evidence="8">
    <location>
        <begin position="144"/>
        <end position="236"/>
    </location>
</feature>
<dbReference type="GO" id="GO:0043748">
    <property type="term" value="F:O-succinylbenzoate synthase activity"/>
    <property type="evidence" value="ECO:0007669"/>
    <property type="project" value="UniProtKB-EC"/>
</dbReference>
<dbReference type="InterPro" id="IPR010197">
    <property type="entry name" value="OSBS/NAAAR"/>
</dbReference>
<dbReference type="SUPFAM" id="SSF54826">
    <property type="entry name" value="Enolase N-terminal domain-like"/>
    <property type="match status" value="1"/>
</dbReference>
<dbReference type="AlphaFoldDB" id="A0A0A5G5B5"/>
<dbReference type="NCBIfam" id="TIGR01928">
    <property type="entry name" value="menC_lowGC_arch"/>
    <property type="match status" value="1"/>
</dbReference>
<evidence type="ECO:0000256" key="7">
    <source>
        <dbReference type="HAMAP-Rule" id="MF_01933"/>
    </source>
</evidence>
<evidence type="ECO:0000256" key="2">
    <source>
        <dbReference type="ARBA" id="ARBA00022428"/>
    </source>
</evidence>
<dbReference type="EMBL" id="AVPG01000014">
    <property type="protein sequence ID" value="KGX86348.1"/>
    <property type="molecule type" value="Genomic_DNA"/>
</dbReference>
<feature type="active site" description="Proton acceptor" evidence="7">
    <location>
        <position position="264"/>
    </location>
</feature>
<reference evidence="9 10" key="1">
    <citation type="submission" date="2013-08" db="EMBL/GenBank/DDBJ databases">
        <authorList>
            <person name="Huang J."/>
            <person name="Wang G."/>
        </authorList>
    </citation>
    <scope>NUCLEOTIDE SEQUENCE [LARGE SCALE GENOMIC DNA]</scope>
    <source>
        <strain evidence="9 10">JSM 072002</strain>
    </source>
</reference>
<comment type="similarity">
    <text evidence="7">Belongs to the mandelate racemase/muconate lactonizing enzyme family. MenC type 2 subfamily.</text>
</comment>
<dbReference type="CDD" id="cd03317">
    <property type="entry name" value="NAAAR"/>
    <property type="match status" value="1"/>
</dbReference>
<keyword evidence="10" id="KW-1185">Reference proteome</keyword>
<evidence type="ECO:0000313" key="9">
    <source>
        <dbReference type="EMBL" id="KGX86348.1"/>
    </source>
</evidence>
<dbReference type="SFLD" id="SFLDS00001">
    <property type="entry name" value="Enolase"/>
    <property type="match status" value="1"/>
</dbReference>
<comment type="catalytic activity">
    <reaction evidence="7">
        <text>(1R,6R)-6-hydroxy-2-succinyl-cyclohexa-2,4-diene-1-carboxylate = 2-succinylbenzoate + H2O</text>
        <dbReference type="Rhea" id="RHEA:10196"/>
        <dbReference type="ChEBI" id="CHEBI:15377"/>
        <dbReference type="ChEBI" id="CHEBI:18325"/>
        <dbReference type="ChEBI" id="CHEBI:58689"/>
        <dbReference type="EC" id="4.2.1.113"/>
    </reaction>
</comment>
<organism evidence="9 10">
    <name type="scientific">Pontibacillus litoralis JSM 072002</name>
    <dbReference type="NCBI Taxonomy" id="1385512"/>
    <lineage>
        <taxon>Bacteria</taxon>
        <taxon>Bacillati</taxon>
        <taxon>Bacillota</taxon>
        <taxon>Bacilli</taxon>
        <taxon>Bacillales</taxon>
        <taxon>Bacillaceae</taxon>
        <taxon>Pontibacillus</taxon>
    </lineage>
</organism>
<dbReference type="InterPro" id="IPR036849">
    <property type="entry name" value="Enolase-like_C_sf"/>
</dbReference>
<dbReference type="InterPro" id="IPR029017">
    <property type="entry name" value="Enolase-like_N"/>
</dbReference>
<proteinExistence type="inferred from homology"/>
<dbReference type="PANTHER" id="PTHR48073">
    <property type="entry name" value="O-SUCCINYLBENZOATE SYNTHASE-RELATED"/>
    <property type="match status" value="1"/>
</dbReference>
<dbReference type="SMART" id="SM00922">
    <property type="entry name" value="MR_MLE"/>
    <property type="match status" value="1"/>
</dbReference>
<evidence type="ECO:0000259" key="8">
    <source>
        <dbReference type="SMART" id="SM00922"/>
    </source>
</evidence>
<evidence type="ECO:0000256" key="3">
    <source>
        <dbReference type="ARBA" id="ARBA00022723"/>
    </source>
</evidence>
<sequence>MFIIQEVIMYKMKMEMKSPFTTSFGTQYDREFILVEVKDENGLSGWGECVTSSLPLYSEEYTNTAWIFMKECLIPLVVHQQMNHPDEVFPKFEAYKGNYMAKSAVEGAIWDLYAKSKGTTLAKALGGSKQHIESGISLGIQENTEDLLQSIKKNVDEGYKRIKVKIEPGRDVSVVKEIRKFFPDLPLMVDANSAYTLDDVHIMKELDRYNLLMIEQPLTSGDLIDHATLQQQISTPICLDESIHCYREARQAIELGSCKIINVKIGRVGGLTEAKRIHDLCKEHGIALWCGGMLESGVGRAHNIAIATLANFTYPGDTASSDRYWEEDVISPLVEVHNGTIMVPQRPGIGYEVDLDIVNKYVVEKATF</sequence>
<comment type="pathway">
    <text evidence="7">Quinol/quinone metabolism; 1,4-dihydroxy-2-naphthoate biosynthesis; 1,4-dihydroxy-2-naphthoate from chorismate: step 4/7.</text>
</comment>
<dbReference type="Gene3D" id="3.30.390.10">
    <property type="entry name" value="Enolase-like, N-terminal domain"/>
    <property type="match status" value="1"/>
</dbReference>
<dbReference type="SFLD" id="SFLDF00009">
    <property type="entry name" value="o-succinylbenzoate_synthase"/>
    <property type="match status" value="1"/>
</dbReference>
<protein>
    <recommendedName>
        <fullName evidence="6 7">o-succinylbenzoate synthase</fullName>
        <shortName evidence="7">OSB synthase</shortName>
        <shortName evidence="7">OSBS</shortName>
        <ecNumber evidence="6 7">4.2.1.113</ecNumber>
    </recommendedName>
    <alternativeName>
        <fullName evidence="7">4-(2'-carboxyphenyl)-4-oxybutyric acid synthase</fullName>
    </alternativeName>
    <alternativeName>
        <fullName evidence="7">o-succinylbenzoic acid synthase</fullName>
    </alternativeName>
</protein>
<accession>A0A0A5G5B5</accession>
<dbReference type="PANTHER" id="PTHR48073:SF5">
    <property type="entry name" value="O-SUCCINYLBENZOATE SYNTHASE"/>
    <property type="match status" value="1"/>
</dbReference>
<dbReference type="UniPathway" id="UPA00079"/>
<dbReference type="HAMAP" id="MF_01933">
    <property type="entry name" value="MenC_2"/>
    <property type="match status" value="1"/>
</dbReference>
<keyword evidence="3 7" id="KW-0479">Metal-binding</keyword>
<dbReference type="STRING" id="1385512.N784_05200"/>
<evidence type="ECO:0000313" key="10">
    <source>
        <dbReference type="Proteomes" id="UP000030401"/>
    </source>
</evidence>
<dbReference type="Pfam" id="PF02746">
    <property type="entry name" value="MR_MLE_N"/>
    <property type="match status" value="1"/>
</dbReference>
<evidence type="ECO:0000256" key="5">
    <source>
        <dbReference type="ARBA" id="ARBA00023239"/>
    </source>
</evidence>
<keyword evidence="2 7" id="KW-0474">Menaquinone biosynthesis</keyword>
<comment type="cofactor">
    <cofactor evidence="1 7">
        <name>a divalent metal cation</name>
        <dbReference type="ChEBI" id="CHEBI:60240"/>
    </cofactor>
</comment>